<keyword evidence="8 9" id="KW-0472">Membrane</keyword>
<sequence>MFSFAMPELILILVIALVVFGPGKLPELGKALGKGMQEFRRATGEVVEEKAINIEAKAIEEKNRLDKLPAAESERRAAGVNSQEQR</sequence>
<evidence type="ECO:0000256" key="8">
    <source>
        <dbReference type="ARBA" id="ARBA00023136"/>
    </source>
</evidence>
<evidence type="ECO:0000256" key="1">
    <source>
        <dbReference type="ARBA" id="ARBA00004162"/>
    </source>
</evidence>
<evidence type="ECO:0000256" key="3">
    <source>
        <dbReference type="ARBA" id="ARBA00022475"/>
    </source>
</evidence>
<feature type="region of interest" description="Disordered" evidence="10">
    <location>
        <begin position="65"/>
        <end position="86"/>
    </location>
</feature>
<evidence type="ECO:0000256" key="7">
    <source>
        <dbReference type="ARBA" id="ARBA00023010"/>
    </source>
</evidence>
<protein>
    <recommendedName>
        <fullName evidence="9">Sec-independent protein translocase protein TatA</fullName>
    </recommendedName>
</protein>
<keyword evidence="5 9" id="KW-0653">Protein transport</keyword>
<evidence type="ECO:0000256" key="2">
    <source>
        <dbReference type="ARBA" id="ARBA00022448"/>
    </source>
</evidence>
<keyword evidence="3 9" id="KW-1003">Cell membrane</keyword>
<dbReference type="Gene3D" id="1.20.5.3310">
    <property type="match status" value="1"/>
</dbReference>
<dbReference type="Pfam" id="PF02416">
    <property type="entry name" value="TatA_B_E"/>
    <property type="match status" value="1"/>
</dbReference>
<evidence type="ECO:0000256" key="4">
    <source>
        <dbReference type="ARBA" id="ARBA00022692"/>
    </source>
</evidence>
<dbReference type="Proteomes" id="UP000276437">
    <property type="component" value="Chromosome"/>
</dbReference>
<dbReference type="RefSeq" id="WP_126309022.1">
    <property type="nucleotide sequence ID" value="NZ_AP018449.1"/>
</dbReference>
<keyword evidence="6 9" id="KW-1133">Transmembrane helix</keyword>
<dbReference type="PANTHER" id="PTHR42982">
    <property type="entry name" value="SEC-INDEPENDENT PROTEIN TRANSLOCASE PROTEIN TATA"/>
    <property type="match status" value="1"/>
</dbReference>
<dbReference type="OrthoDB" id="9800908at2"/>
<keyword evidence="4 9" id="KW-0812">Transmembrane</keyword>
<dbReference type="NCBIfam" id="TIGR01411">
    <property type="entry name" value="tatAE"/>
    <property type="match status" value="1"/>
</dbReference>
<name>A0A348ALY1_9FIRM</name>
<dbReference type="GO" id="GO:0033281">
    <property type="term" value="C:TAT protein transport complex"/>
    <property type="evidence" value="ECO:0007669"/>
    <property type="project" value="UniProtKB-UniRule"/>
</dbReference>
<evidence type="ECO:0000256" key="9">
    <source>
        <dbReference type="HAMAP-Rule" id="MF_00236"/>
    </source>
</evidence>
<organism evidence="11 12">
    <name type="scientific">Methylomusa anaerophila</name>
    <dbReference type="NCBI Taxonomy" id="1930071"/>
    <lineage>
        <taxon>Bacteria</taxon>
        <taxon>Bacillati</taxon>
        <taxon>Bacillota</taxon>
        <taxon>Negativicutes</taxon>
        <taxon>Selenomonadales</taxon>
        <taxon>Sporomusaceae</taxon>
        <taxon>Methylomusa</taxon>
    </lineage>
</organism>
<evidence type="ECO:0000313" key="11">
    <source>
        <dbReference type="EMBL" id="BBB92079.1"/>
    </source>
</evidence>
<dbReference type="InterPro" id="IPR003369">
    <property type="entry name" value="TatA/B/E"/>
</dbReference>
<comment type="function">
    <text evidence="9">Part of the twin-arginine translocation (Tat) system that transports large folded proteins containing a characteristic twin-arginine motif in their signal peptide across membranes. TatA could form the protein-conducting channel of the Tat system.</text>
</comment>
<comment type="subunit">
    <text evidence="9">Forms a complex with TatC.</text>
</comment>
<proteinExistence type="inferred from homology"/>
<keyword evidence="7 9" id="KW-0811">Translocation</keyword>
<dbReference type="GO" id="GO:0008320">
    <property type="term" value="F:protein transmembrane transporter activity"/>
    <property type="evidence" value="ECO:0007669"/>
    <property type="project" value="UniProtKB-UniRule"/>
</dbReference>
<comment type="subcellular location">
    <subcellularLocation>
        <location evidence="1 9">Cell membrane</location>
        <topology evidence="1 9">Single-pass membrane protein</topology>
    </subcellularLocation>
</comment>
<dbReference type="PRINTS" id="PR01506">
    <property type="entry name" value="TATBPROTEIN"/>
</dbReference>
<dbReference type="NCBIfam" id="NF011430">
    <property type="entry name" value="PRK14861.1"/>
    <property type="match status" value="1"/>
</dbReference>
<dbReference type="InterPro" id="IPR006312">
    <property type="entry name" value="TatA/E"/>
</dbReference>
<feature type="compositionally biased region" description="Basic and acidic residues" evidence="10">
    <location>
        <begin position="65"/>
        <end position="77"/>
    </location>
</feature>
<comment type="similarity">
    <text evidence="9">Belongs to the TatA/E family.</text>
</comment>
<reference evidence="11 12" key="1">
    <citation type="journal article" date="2018" name="Int. J. Syst. Evol. Microbiol.">
        <title>Methylomusa anaerophila gen. nov., sp. nov., an anaerobic methanol-utilizing bacterium isolated from a microbial fuel cell.</title>
        <authorList>
            <person name="Amano N."/>
            <person name="Yamamuro A."/>
            <person name="Miyahara M."/>
            <person name="Kouzuma A."/>
            <person name="Abe T."/>
            <person name="Watanabe K."/>
        </authorList>
    </citation>
    <scope>NUCLEOTIDE SEQUENCE [LARGE SCALE GENOMIC DNA]</scope>
    <source>
        <strain evidence="11 12">MMFC1</strain>
    </source>
</reference>
<accession>A0A348ALY1</accession>
<evidence type="ECO:0000313" key="12">
    <source>
        <dbReference type="Proteomes" id="UP000276437"/>
    </source>
</evidence>
<gene>
    <name evidence="11" type="primary">tatAd_2</name>
    <name evidence="9" type="synonym">tatA</name>
    <name evidence="11" type="ORF">MAMMFC1_02764</name>
</gene>
<dbReference type="AlphaFoldDB" id="A0A348ALY1"/>
<dbReference type="GO" id="GO:0043953">
    <property type="term" value="P:protein transport by the Tat complex"/>
    <property type="evidence" value="ECO:0007669"/>
    <property type="project" value="UniProtKB-UniRule"/>
</dbReference>
<keyword evidence="2 9" id="KW-0813">Transport</keyword>
<evidence type="ECO:0000256" key="5">
    <source>
        <dbReference type="ARBA" id="ARBA00022927"/>
    </source>
</evidence>
<keyword evidence="12" id="KW-1185">Reference proteome</keyword>
<evidence type="ECO:0000256" key="10">
    <source>
        <dbReference type="SAM" id="MobiDB-lite"/>
    </source>
</evidence>
<dbReference type="PANTHER" id="PTHR42982:SF1">
    <property type="entry name" value="SEC-INDEPENDENT PROTEIN TRANSLOCASE PROTEIN TATA"/>
    <property type="match status" value="1"/>
</dbReference>
<evidence type="ECO:0000256" key="6">
    <source>
        <dbReference type="ARBA" id="ARBA00022989"/>
    </source>
</evidence>
<dbReference type="EMBL" id="AP018449">
    <property type="protein sequence ID" value="BBB92079.1"/>
    <property type="molecule type" value="Genomic_DNA"/>
</dbReference>
<dbReference type="KEGG" id="mana:MAMMFC1_02764"/>
<dbReference type="HAMAP" id="MF_00236">
    <property type="entry name" value="TatA_E"/>
    <property type="match status" value="1"/>
</dbReference>